<dbReference type="GeneID" id="64117702"/>
<dbReference type="STRING" id="1167632.GCA_000286335_01655"/>
<evidence type="ECO:0000313" key="2">
    <source>
        <dbReference type="Proteomes" id="UP000241209"/>
    </source>
</evidence>
<comment type="caution">
    <text evidence="1">The sequence shown here is derived from an EMBL/GenBank/DDBJ whole genome shotgun (WGS) entry which is preliminary data.</text>
</comment>
<dbReference type="RefSeq" id="WP_107537443.1">
    <property type="nucleotide sequence ID" value="NZ_BMDF01000012.1"/>
</dbReference>
<dbReference type="AlphaFoldDB" id="A0A2T4PX82"/>
<accession>A0A2T4PX82</accession>
<sequence length="234" mass="27541">MSNLANNTKLDIDRIIFIGRTFEEYVNMFDLSIANLKNKKVLDCPAGACSFSATARENGIDVEACDIAYYFNNVELYNKGKEDIKHMINKMEKSKSNYNWTFFNDTDDLKDYRIEALDTCVKDMKLYQEKYHAVELPQLPFSDNEFDILLSAHFLFLYSEAFDFNFHIQTLEEMLRVTKEEIRIFPLVNIEGDRYEELDKIIHTLNERGYTTEEVQVNYEFQSNANSFLKINIK</sequence>
<dbReference type="SUPFAM" id="SSF53335">
    <property type="entry name" value="S-adenosyl-L-methionine-dependent methyltransferases"/>
    <property type="match status" value="1"/>
</dbReference>
<organism evidence="1 2">
    <name type="scientific">Mammaliicoccus vitulinus</name>
    <dbReference type="NCBI Taxonomy" id="71237"/>
    <lineage>
        <taxon>Bacteria</taxon>
        <taxon>Bacillati</taxon>
        <taxon>Bacillota</taxon>
        <taxon>Bacilli</taxon>
        <taxon>Bacillales</taxon>
        <taxon>Staphylococcaceae</taxon>
        <taxon>Mammaliicoccus</taxon>
    </lineage>
</organism>
<dbReference type="GO" id="GO:0008168">
    <property type="term" value="F:methyltransferase activity"/>
    <property type="evidence" value="ECO:0007669"/>
    <property type="project" value="UniProtKB-KW"/>
</dbReference>
<gene>
    <name evidence="1" type="ORF">BU072_00285</name>
</gene>
<proteinExistence type="predicted"/>
<protein>
    <submittedName>
        <fullName evidence="1">SAM-dependent methyltransferase</fullName>
    </submittedName>
</protein>
<dbReference type="InterPro" id="IPR029063">
    <property type="entry name" value="SAM-dependent_MTases_sf"/>
</dbReference>
<keyword evidence="1" id="KW-0808">Transferase</keyword>
<keyword evidence="1" id="KW-0489">Methyltransferase</keyword>
<dbReference type="EMBL" id="PZFK01000001">
    <property type="protein sequence ID" value="PTI31073.1"/>
    <property type="molecule type" value="Genomic_DNA"/>
</dbReference>
<dbReference type="Gene3D" id="3.40.50.150">
    <property type="entry name" value="Vaccinia Virus protein VP39"/>
    <property type="match status" value="1"/>
</dbReference>
<reference evidence="1 2" key="1">
    <citation type="journal article" date="2016" name="Front. Microbiol.">
        <title>Comprehensive Phylogenetic Analysis of Bovine Non-aureus Staphylococci Species Based on Whole-Genome Sequencing.</title>
        <authorList>
            <person name="Naushad S."/>
            <person name="Barkema H.W."/>
            <person name="Luby C."/>
            <person name="Condas L.A."/>
            <person name="Nobrega D.B."/>
            <person name="Carson D.A."/>
            <person name="De Buck J."/>
        </authorList>
    </citation>
    <scope>NUCLEOTIDE SEQUENCE [LARGE SCALE GENOMIC DNA]</scope>
    <source>
        <strain evidence="1 2">SNUC 2204</strain>
    </source>
</reference>
<evidence type="ECO:0000313" key="1">
    <source>
        <dbReference type="EMBL" id="PTI31073.1"/>
    </source>
</evidence>
<dbReference type="GO" id="GO:0032259">
    <property type="term" value="P:methylation"/>
    <property type="evidence" value="ECO:0007669"/>
    <property type="project" value="UniProtKB-KW"/>
</dbReference>
<name>A0A2T4PX82_9STAP</name>
<dbReference type="Proteomes" id="UP000241209">
    <property type="component" value="Unassembled WGS sequence"/>
</dbReference>